<comment type="caution">
    <text evidence="1">The sequence shown here is derived from an EMBL/GenBank/DDBJ whole genome shotgun (WGS) entry which is preliminary data.</text>
</comment>
<sequence>MTPSLLMTGCEFYPCRLTLTDLEITGRRNLVKSKTPEEVNEYNVWKNVLEMTLRNSFSCFADNFSLNISSSSASPHLFQSLLSDLSEFHPIEKTSRRFPQHPSDVTYRQPIGSLLAPPAPTSPGRLEVRMLRGRDTEKKKRGVPGYIKGTLYRSLETSVRFHVHAITLPPPLLFVATVTGTALFERGWLKKSTGIHPLLDLLKYWMEKFYLKRWTYV</sequence>
<keyword evidence="2" id="KW-1185">Reference proteome</keyword>
<name>A0A8X6HLR5_TRICU</name>
<gene>
    <name evidence="1" type="ORF">TNCT_13321</name>
</gene>
<dbReference type="OrthoDB" id="10569474at2759"/>
<dbReference type="AlphaFoldDB" id="A0A8X6HLR5"/>
<evidence type="ECO:0000313" key="1">
    <source>
        <dbReference type="EMBL" id="GFR25933.1"/>
    </source>
</evidence>
<reference evidence="1" key="1">
    <citation type="submission" date="2020-07" db="EMBL/GenBank/DDBJ databases">
        <title>Multicomponent nature underlies the extraordinary mechanical properties of spider dragline silk.</title>
        <authorList>
            <person name="Kono N."/>
            <person name="Nakamura H."/>
            <person name="Mori M."/>
            <person name="Yoshida Y."/>
            <person name="Ohtoshi R."/>
            <person name="Malay A.D."/>
            <person name="Moran D.A.P."/>
            <person name="Tomita M."/>
            <person name="Numata K."/>
            <person name="Arakawa K."/>
        </authorList>
    </citation>
    <scope>NUCLEOTIDE SEQUENCE</scope>
</reference>
<proteinExistence type="predicted"/>
<dbReference type="Proteomes" id="UP000887116">
    <property type="component" value="Unassembled WGS sequence"/>
</dbReference>
<protein>
    <submittedName>
        <fullName evidence="1">Uncharacterized protein</fullName>
    </submittedName>
</protein>
<dbReference type="EMBL" id="BMAO01018778">
    <property type="protein sequence ID" value="GFR25933.1"/>
    <property type="molecule type" value="Genomic_DNA"/>
</dbReference>
<evidence type="ECO:0000313" key="2">
    <source>
        <dbReference type="Proteomes" id="UP000887116"/>
    </source>
</evidence>
<organism evidence="1 2">
    <name type="scientific">Trichonephila clavata</name>
    <name type="common">Joro spider</name>
    <name type="synonym">Nephila clavata</name>
    <dbReference type="NCBI Taxonomy" id="2740835"/>
    <lineage>
        <taxon>Eukaryota</taxon>
        <taxon>Metazoa</taxon>
        <taxon>Ecdysozoa</taxon>
        <taxon>Arthropoda</taxon>
        <taxon>Chelicerata</taxon>
        <taxon>Arachnida</taxon>
        <taxon>Araneae</taxon>
        <taxon>Araneomorphae</taxon>
        <taxon>Entelegynae</taxon>
        <taxon>Araneoidea</taxon>
        <taxon>Nephilidae</taxon>
        <taxon>Trichonephila</taxon>
    </lineage>
</organism>
<accession>A0A8X6HLR5</accession>